<evidence type="ECO:0000259" key="3">
    <source>
        <dbReference type="Pfam" id="PF20432"/>
    </source>
</evidence>
<dbReference type="EMBL" id="CP031093">
    <property type="protein sequence ID" value="QCF27612.1"/>
    <property type="molecule type" value="Genomic_DNA"/>
</dbReference>
<evidence type="ECO:0000259" key="2">
    <source>
        <dbReference type="Pfam" id="PF09722"/>
    </source>
</evidence>
<evidence type="ECO:0000313" key="4">
    <source>
        <dbReference type="EMBL" id="QCF27612.1"/>
    </source>
</evidence>
<dbReference type="InterPro" id="IPR024467">
    <property type="entry name" value="Xre/MbcA/ParS-like_toxin-bd"/>
</dbReference>
<dbReference type="AlphaFoldDB" id="A0A4P7XM95"/>
<dbReference type="KEGG" id="hmi:soil367_17715"/>
<dbReference type="GO" id="GO:0003677">
    <property type="term" value="F:DNA binding"/>
    <property type="evidence" value="ECO:0007669"/>
    <property type="project" value="InterPro"/>
</dbReference>
<organism evidence="4 5">
    <name type="scientific">Hydrocarboniclastica marina</name>
    <dbReference type="NCBI Taxonomy" id="2259620"/>
    <lineage>
        <taxon>Bacteria</taxon>
        <taxon>Pseudomonadati</taxon>
        <taxon>Pseudomonadota</taxon>
        <taxon>Gammaproteobacteria</taxon>
        <taxon>Alteromonadales</taxon>
        <taxon>Alteromonadaceae</taxon>
        <taxon>Hydrocarboniclastica</taxon>
    </lineage>
</organism>
<dbReference type="NCBIfam" id="TIGR02293">
    <property type="entry name" value="TAS_TIGR02293"/>
    <property type="match status" value="1"/>
</dbReference>
<dbReference type="Pfam" id="PF20432">
    <property type="entry name" value="Xre-like-HTH"/>
    <property type="match status" value="1"/>
</dbReference>
<dbReference type="Pfam" id="PF09722">
    <property type="entry name" value="Xre_MbcA_ParS_C"/>
    <property type="match status" value="1"/>
</dbReference>
<proteinExistence type="predicted"/>
<keyword evidence="5" id="KW-1185">Reference proteome</keyword>
<sequence>MALPINPDGDKAQIKTGHEQDSQAGRFIPTTRASRSTKALRYRDGNVSAVKFEGIEGVRTIRRGEDFAALEALKKALDINDSEVAHVVGISGRTLERRRRQGRLEPKDTDRVASLFSVLEDAVALFEGDEEKARRWLRTPVRGLANHTPLALLDTETGSRMVRDLIGRLEHGVL</sequence>
<protein>
    <submittedName>
        <fullName evidence="4">DUF2384 domain-containing protein</fullName>
    </submittedName>
</protein>
<dbReference type="OrthoDB" id="8595277at2"/>
<dbReference type="Proteomes" id="UP000298049">
    <property type="component" value="Chromosome"/>
</dbReference>
<dbReference type="InterPro" id="IPR046847">
    <property type="entry name" value="Xre-like_HTH"/>
</dbReference>
<evidence type="ECO:0000256" key="1">
    <source>
        <dbReference type="SAM" id="MobiDB-lite"/>
    </source>
</evidence>
<evidence type="ECO:0000313" key="5">
    <source>
        <dbReference type="Proteomes" id="UP000298049"/>
    </source>
</evidence>
<dbReference type="RefSeq" id="WP_136550324.1">
    <property type="nucleotide sequence ID" value="NZ_CP031093.1"/>
</dbReference>
<gene>
    <name evidence="4" type="ORF">soil367_17715</name>
</gene>
<feature type="region of interest" description="Disordered" evidence="1">
    <location>
        <begin position="1"/>
        <end position="30"/>
    </location>
</feature>
<feature type="compositionally biased region" description="Basic and acidic residues" evidence="1">
    <location>
        <begin position="8"/>
        <end position="21"/>
    </location>
</feature>
<name>A0A4P7XM95_9ALTE</name>
<feature type="domain" description="Antitoxin Xre-like helix-turn-helix" evidence="3">
    <location>
        <begin position="58"/>
        <end position="114"/>
    </location>
</feature>
<feature type="domain" description="Antitoxin Xre/MbcA/ParS-like toxin-binding" evidence="2">
    <location>
        <begin position="122"/>
        <end position="172"/>
    </location>
</feature>
<accession>A0A4P7XM95</accession>
<dbReference type="InterPro" id="IPR011979">
    <property type="entry name" value="Antitox_Xre"/>
</dbReference>
<reference evidence="4 5" key="1">
    <citation type="submission" date="2018-07" db="EMBL/GenBank/DDBJ databases">
        <title>Marsedoiliclastica nanhaica gen. nov. sp. nov., a novel marine hydrocarbonoclastic bacterium isolated from an in-situ enriched hydrocarbon-degrading consortium in deep-sea sediment.</title>
        <authorList>
            <person name="Dong C."/>
            <person name="Ma T."/>
            <person name="Liu R."/>
            <person name="Shao Z."/>
        </authorList>
    </citation>
    <scope>NUCLEOTIDE SEQUENCE [LARGE SCALE GENOMIC DNA]</scope>
    <source>
        <strain evidence="5">soil36-7</strain>
    </source>
</reference>